<evidence type="ECO:0000256" key="10">
    <source>
        <dbReference type="PROSITE-ProRule" id="PRU01360"/>
    </source>
</evidence>
<dbReference type="NCBIfam" id="TIGR04056">
    <property type="entry name" value="OMP_RagA_SusC"/>
    <property type="match status" value="1"/>
</dbReference>
<proteinExistence type="inferred from homology"/>
<keyword evidence="4 10" id="KW-0812">Transmembrane</keyword>
<keyword evidence="15" id="KW-1185">Reference proteome</keyword>
<evidence type="ECO:0000256" key="11">
    <source>
        <dbReference type="RuleBase" id="RU003357"/>
    </source>
</evidence>
<dbReference type="InterPro" id="IPR036942">
    <property type="entry name" value="Beta-barrel_TonB_sf"/>
</dbReference>
<dbReference type="InterPro" id="IPR023997">
    <property type="entry name" value="TonB-dep_OMP_SusC/RagA_CS"/>
</dbReference>
<dbReference type="Pfam" id="PF00593">
    <property type="entry name" value="TonB_dep_Rec_b-barrel"/>
    <property type="match status" value="1"/>
</dbReference>
<keyword evidence="2 10" id="KW-0813">Transport</keyword>
<gene>
    <name evidence="14" type="ORF">QQ008_06925</name>
</gene>
<dbReference type="InterPro" id="IPR012910">
    <property type="entry name" value="Plug_dom"/>
</dbReference>
<evidence type="ECO:0000256" key="4">
    <source>
        <dbReference type="ARBA" id="ARBA00022692"/>
    </source>
</evidence>
<comment type="caution">
    <text evidence="14">The sequence shown here is derived from an EMBL/GenBank/DDBJ whole genome shotgun (WGS) entry which is preliminary data.</text>
</comment>
<dbReference type="Gene3D" id="2.60.40.1120">
    <property type="entry name" value="Carboxypeptidase-like, regulatory domain"/>
    <property type="match status" value="1"/>
</dbReference>
<evidence type="ECO:0000259" key="13">
    <source>
        <dbReference type="Pfam" id="PF07715"/>
    </source>
</evidence>
<dbReference type="InterPro" id="IPR023996">
    <property type="entry name" value="TonB-dep_OMP_SusC/RagA"/>
</dbReference>
<evidence type="ECO:0000256" key="2">
    <source>
        <dbReference type="ARBA" id="ARBA00022448"/>
    </source>
</evidence>
<dbReference type="SUPFAM" id="SSF56935">
    <property type="entry name" value="Porins"/>
    <property type="match status" value="1"/>
</dbReference>
<dbReference type="InterPro" id="IPR008969">
    <property type="entry name" value="CarboxyPept-like_regulatory"/>
</dbReference>
<sequence length="1043" mass="114598">MKWKLLLVMFCSLCIFSSAIAQQATVSGKITSAEDDSSVPGVSILLKGTSIGTVTDSDGNYKLSIPSSDGILTISFIGFETQEIEIAGRSTINVVLIPDVKQLGEVVVTALGVSREQSSLGYSVQSIGGDAIKEAGTSNVIDALRGQVAGVQINNSGGQAGGGTSMVIRGFSSINYSNQPLFIVDGIPINNDVQFHSKSGTPSANRAIDINPNDIESISVLKGGAATALYGIRAANGAVVITTKKGAKGTGLNVEYNIEVSREQVNKLHETTNVYSRGRFGGFSGVTHWNYGPAYSTGVTFPAGTSLDLNGDGVNEDVGGQSVPQFNDNYERFWQDGSTIKHNIALSGGGENNSFYVAVSRQDQEGIIPNQDYDKSSFLLNATQKIHDKVSVSAKANYINTGGKRFRTATGILEGLGYWHHMWDINNYPWKRESDGYKTWFSGGVPHPQWIVNEEGEDWRLNRLIGSVNVTYDMADWLSMDFRAGIDTYDEERTEIRPYGSVNTASNLGDMTEIRLTNRDVSADLIFRGQRDINDNFDINYLVGGSVFRSKYDRLSTTGTTFVLRDFFDISNTVEQSVGKFDNDYLLLGLYGDISIGYNDMLYLGITGRNDWSSTLPESQNNFFYPSVSLGFVLSEVFQPGWLSFAKLRASYASTSNDAPTQSLKDVFVKQDPNIFGNPRFTISNDRNNPNIKPEKTTEYEIGFDARFFDNLIGLDLAYYNRTSSEQIIEAPTSAATGYSSRLVNLGEVENKGIEAILTITNPVKIADFNWTTNFNFTKNEGTVKTIGQSTDDDLDRIILVTGWWSAAQIIAVEGEPYGTLYGYANDRYNVDESDPNYLDAPIVVDADGQPSRSESRVVLGNVNPDWTLGMTSNLTYKGVKFGFTLERRQGGDVVNGFLANLIYSGTAKVSENRWYADDDASANYRENLGGVFADGSPNTAAAAFSNQYWHTYRRIDENLIEDGSWWRLRNIYIGYALPQKILEATPFKSFELTFSARNAWLKTDYTGNDPELSAHGAGNFIGFDELVVPNNKSFALGARMTF</sequence>
<keyword evidence="3 10" id="KW-1134">Transmembrane beta strand</keyword>
<evidence type="ECO:0000313" key="15">
    <source>
        <dbReference type="Proteomes" id="UP001172082"/>
    </source>
</evidence>
<feature type="domain" description="TonB-dependent receptor plug" evidence="13">
    <location>
        <begin position="118"/>
        <end position="238"/>
    </location>
</feature>
<dbReference type="Proteomes" id="UP001172082">
    <property type="component" value="Unassembled WGS sequence"/>
</dbReference>
<dbReference type="InterPro" id="IPR000531">
    <property type="entry name" value="Beta-barrel_TonB"/>
</dbReference>
<dbReference type="InterPro" id="IPR037066">
    <property type="entry name" value="Plug_dom_sf"/>
</dbReference>
<name>A0ABT8KK46_9BACT</name>
<dbReference type="Gene3D" id="2.170.130.10">
    <property type="entry name" value="TonB-dependent receptor, plug domain"/>
    <property type="match status" value="1"/>
</dbReference>
<comment type="subcellular location">
    <subcellularLocation>
        <location evidence="1 10">Cell outer membrane</location>
        <topology evidence="1 10">Multi-pass membrane protein</topology>
    </subcellularLocation>
</comment>
<keyword evidence="7 10" id="KW-0472">Membrane</keyword>
<keyword evidence="5" id="KW-0732">Signal</keyword>
<dbReference type="Pfam" id="PF07715">
    <property type="entry name" value="Plug"/>
    <property type="match status" value="1"/>
</dbReference>
<dbReference type="RefSeq" id="WP_346751113.1">
    <property type="nucleotide sequence ID" value="NZ_JAUJEA010000002.1"/>
</dbReference>
<keyword evidence="8" id="KW-0675">Receptor</keyword>
<dbReference type="NCBIfam" id="TIGR04057">
    <property type="entry name" value="SusC_RagA_signa"/>
    <property type="match status" value="1"/>
</dbReference>
<evidence type="ECO:0000256" key="1">
    <source>
        <dbReference type="ARBA" id="ARBA00004571"/>
    </source>
</evidence>
<protein>
    <submittedName>
        <fullName evidence="14">SusC/RagA family TonB-linked outer membrane protein</fullName>
    </submittedName>
</protein>
<evidence type="ECO:0000256" key="3">
    <source>
        <dbReference type="ARBA" id="ARBA00022452"/>
    </source>
</evidence>
<evidence type="ECO:0000313" key="14">
    <source>
        <dbReference type="EMBL" id="MDN5201085.1"/>
    </source>
</evidence>
<evidence type="ECO:0000256" key="5">
    <source>
        <dbReference type="ARBA" id="ARBA00022729"/>
    </source>
</evidence>
<dbReference type="PANTHER" id="PTHR30069:SF29">
    <property type="entry name" value="HEMOGLOBIN AND HEMOGLOBIN-HAPTOGLOBIN-BINDING PROTEIN 1-RELATED"/>
    <property type="match status" value="1"/>
</dbReference>
<dbReference type="InterPro" id="IPR039426">
    <property type="entry name" value="TonB-dep_rcpt-like"/>
</dbReference>
<keyword evidence="9 10" id="KW-0998">Cell outer membrane</keyword>
<evidence type="ECO:0000256" key="6">
    <source>
        <dbReference type="ARBA" id="ARBA00023077"/>
    </source>
</evidence>
<evidence type="ECO:0000256" key="7">
    <source>
        <dbReference type="ARBA" id="ARBA00023136"/>
    </source>
</evidence>
<accession>A0ABT8KK46</accession>
<evidence type="ECO:0000256" key="9">
    <source>
        <dbReference type="ARBA" id="ARBA00023237"/>
    </source>
</evidence>
<keyword evidence="6 11" id="KW-0798">TonB box</keyword>
<reference evidence="14" key="1">
    <citation type="submission" date="2023-06" db="EMBL/GenBank/DDBJ databases">
        <title>Genomic of Parafulvivirga corallium.</title>
        <authorList>
            <person name="Wang G."/>
        </authorList>
    </citation>
    <scope>NUCLEOTIDE SEQUENCE</scope>
    <source>
        <strain evidence="14">BMA10</strain>
    </source>
</reference>
<dbReference type="SUPFAM" id="SSF49464">
    <property type="entry name" value="Carboxypeptidase regulatory domain-like"/>
    <property type="match status" value="1"/>
</dbReference>
<dbReference type="PROSITE" id="PS52016">
    <property type="entry name" value="TONB_DEPENDENT_REC_3"/>
    <property type="match status" value="1"/>
</dbReference>
<comment type="similarity">
    <text evidence="10 11">Belongs to the TonB-dependent receptor family.</text>
</comment>
<evidence type="ECO:0000256" key="8">
    <source>
        <dbReference type="ARBA" id="ARBA00023170"/>
    </source>
</evidence>
<dbReference type="Gene3D" id="2.40.170.20">
    <property type="entry name" value="TonB-dependent receptor, beta-barrel domain"/>
    <property type="match status" value="1"/>
</dbReference>
<dbReference type="EMBL" id="JAUJEA010000002">
    <property type="protein sequence ID" value="MDN5201085.1"/>
    <property type="molecule type" value="Genomic_DNA"/>
</dbReference>
<dbReference type="Pfam" id="PF13715">
    <property type="entry name" value="CarbopepD_reg_2"/>
    <property type="match status" value="1"/>
</dbReference>
<organism evidence="14 15">
    <name type="scientific">Splendidivirga corallicola</name>
    <dbReference type="NCBI Taxonomy" id="3051826"/>
    <lineage>
        <taxon>Bacteria</taxon>
        <taxon>Pseudomonadati</taxon>
        <taxon>Bacteroidota</taxon>
        <taxon>Cytophagia</taxon>
        <taxon>Cytophagales</taxon>
        <taxon>Splendidivirgaceae</taxon>
        <taxon>Splendidivirga</taxon>
    </lineage>
</organism>
<evidence type="ECO:0000259" key="12">
    <source>
        <dbReference type="Pfam" id="PF00593"/>
    </source>
</evidence>
<feature type="domain" description="TonB-dependent receptor-like beta-barrel" evidence="12">
    <location>
        <begin position="458"/>
        <end position="999"/>
    </location>
</feature>
<dbReference type="PANTHER" id="PTHR30069">
    <property type="entry name" value="TONB-DEPENDENT OUTER MEMBRANE RECEPTOR"/>
    <property type="match status" value="1"/>
</dbReference>